<comment type="caution">
    <text evidence="5">The sequence shown here is derived from an EMBL/GenBank/DDBJ whole genome shotgun (WGS) entry which is preliminary data.</text>
</comment>
<dbReference type="HOGENOM" id="CLU_019981_4_0_5"/>
<dbReference type="Proteomes" id="UP000014411">
    <property type="component" value="Unassembled WGS sequence"/>
</dbReference>
<dbReference type="GO" id="GO:0006355">
    <property type="term" value="P:regulation of DNA-templated transcription"/>
    <property type="evidence" value="ECO:0007669"/>
    <property type="project" value="InterPro"/>
</dbReference>
<evidence type="ECO:0000259" key="4">
    <source>
        <dbReference type="PROSITE" id="PS51755"/>
    </source>
</evidence>
<sequence length="551" mass="59809">MGGQKVPNSSEETVAASVVPQRFAFGAFILDMQCGALTCEGRRVAIGHKGLLLLHALVRASTEVVSKSALMDAAWSTAIIEESNLSVQIAALRKMLGPQPEGNEWIATVPRVGYRFTGRVNSLHSAAVDAPAALPGSPANPGRPSIVVLPFANLSNDKQQAYLVDGITEDVITALTRFRWFRVIGRNSSFVYRNKSVSAKQVGQELGVGYVLEGSVRRSGSRLRVSAQLVETTSASEVWAERYDLELEEAFAVQDAIAERIAGAIEPELLKTASLPAAARHTGNMTAWEIVRQGTWHFHRVGQQTHLMARELFREACRLDPELAEAHLWLGRVSAGIVAYGWSKRPSEDIREGLDAALAAVRLDEKNPYTHYALAICSAYANAPEQAVLAAERAIEISPSFALGHLVLGMAELFRGSASSAIAPLEHGLMLNANDPQNFVWLNFLALAHLFAGDGANALAAAVRAQKVRPAWRPVQETLACCYATVGRLAEARSSRELMSEMENPPGDALEPLRQRNPHWQQRLAELLTQIPSNPLPTGAAHKALRQPTPD</sequence>
<gene>
    <name evidence="5" type="ORF">RGCCGE502_05794</name>
</gene>
<dbReference type="GO" id="GO:0003677">
    <property type="term" value="F:DNA binding"/>
    <property type="evidence" value="ECO:0007669"/>
    <property type="project" value="UniProtKB-UniRule"/>
</dbReference>
<organism evidence="5 6">
    <name type="scientific">Rhizobium grahamii CCGE 502</name>
    <dbReference type="NCBI Taxonomy" id="990285"/>
    <lineage>
        <taxon>Bacteria</taxon>
        <taxon>Pseudomonadati</taxon>
        <taxon>Pseudomonadota</taxon>
        <taxon>Alphaproteobacteria</taxon>
        <taxon>Hyphomicrobiales</taxon>
        <taxon>Rhizobiaceae</taxon>
        <taxon>Rhizobium/Agrobacterium group</taxon>
        <taxon>Rhizobium</taxon>
    </lineage>
</organism>
<evidence type="ECO:0000313" key="6">
    <source>
        <dbReference type="Proteomes" id="UP000014411"/>
    </source>
</evidence>
<dbReference type="RefSeq" id="WP_016553229.1">
    <property type="nucleotide sequence ID" value="NZ_AEYE02000008.1"/>
</dbReference>
<dbReference type="Pfam" id="PF00486">
    <property type="entry name" value="Trans_reg_C"/>
    <property type="match status" value="1"/>
</dbReference>
<dbReference type="Gene3D" id="1.25.40.10">
    <property type="entry name" value="Tetratricopeptide repeat domain"/>
    <property type="match status" value="1"/>
</dbReference>
<keyword evidence="6" id="KW-1185">Reference proteome</keyword>
<dbReference type="GO" id="GO:0000160">
    <property type="term" value="P:phosphorelay signal transduction system"/>
    <property type="evidence" value="ECO:0007669"/>
    <property type="project" value="InterPro"/>
</dbReference>
<dbReference type="InterPro" id="IPR001867">
    <property type="entry name" value="OmpR/PhoB-type_DNA-bd"/>
</dbReference>
<dbReference type="STRING" id="990285.RGCCGE502_05794"/>
<dbReference type="eggNOG" id="COG5616">
    <property type="taxonomic scope" value="Bacteria"/>
</dbReference>
<evidence type="ECO:0000256" key="1">
    <source>
        <dbReference type="ARBA" id="ARBA00023125"/>
    </source>
</evidence>
<dbReference type="AlphaFoldDB" id="S3HJP8"/>
<dbReference type="SMART" id="SM00862">
    <property type="entry name" value="Trans_reg_C"/>
    <property type="match status" value="1"/>
</dbReference>
<feature type="region of interest" description="Disordered" evidence="3">
    <location>
        <begin position="531"/>
        <end position="551"/>
    </location>
</feature>
<accession>S3HJP8</accession>
<dbReference type="PROSITE" id="PS51755">
    <property type="entry name" value="OMPR_PHOB"/>
    <property type="match status" value="1"/>
</dbReference>
<feature type="domain" description="OmpR/PhoB-type" evidence="4">
    <location>
        <begin position="20"/>
        <end position="118"/>
    </location>
</feature>
<dbReference type="Gene3D" id="3.40.50.10070">
    <property type="entry name" value="TolB, N-terminal domain"/>
    <property type="match status" value="1"/>
</dbReference>
<name>S3HJP8_9HYPH</name>
<evidence type="ECO:0000256" key="3">
    <source>
        <dbReference type="SAM" id="MobiDB-lite"/>
    </source>
</evidence>
<protein>
    <submittedName>
        <fullName evidence="5">Two-component response regulator protein</fullName>
    </submittedName>
</protein>
<dbReference type="InterPro" id="IPR011990">
    <property type="entry name" value="TPR-like_helical_dom_sf"/>
</dbReference>
<dbReference type="CDD" id="cd00383">
    <property type="entry name" value="trans_reg_C"/>
    <property type="match status" value="1"/>
</dbReference>
<dbReference type="InterPro" id="IPR016032">
    <property type="entry name" value="Sig_transdc_resp-reg_C-effctor"/>
</dbReference>
<reference evidence="5 6" key="1">
    <citation type="journal article" date="2012" name="J. Bacteriol.">
        <title>Genome sequence of Rhizobium grahamii CCGE502, a broad-host-range symbiont with low nodulation competitiveness in Phaseolus vulgaris.</title>
        <authorList>
            <person name="Althabegoiti M.J."/>
            <person name="Lozano L."/>
            <person name="Torres-Tejerizo G."/>
            <person name="Ormeno-Orrillo E."/>
            <person name="Rogel M.A."/>
            <person name="Gonzalez V."/>
            <person name="Martinez-Romero E."/>
        </authorList>
    </citation>
    <scope>NUCLEOTIDE SEQUENCE [LARGE SCALE GENOMIC DNA]</scope>
    <source>
        <strain evidence="5 6">CCGE 502</strain>
    </source>
</reference>
<dbReference type="SUPFAM" id="SSF46894">
    <property type="entry name" value="C-terminal effector domain of the bipartite response regulators"/>
    <property type="match status" value="1"/>
</dbReference>
<dbReference type="InterPro" id="IPR036388">
    <property type="entry name" value="WH-like_DNA-bd_sf"/>
</dbReference>
<dbReference type="eggNOG" id="COG3710">
    <property type="taxonomic scope" value="Bacteria"/>
</dbReference>
<dbReference type="EMBL" id="AEYE02000008">
    <property type="protein sequence ID" value="EPE98954.1"/>
    <property type="molecule type" value="Genomic_DNA"/>
</dbReference>
<dbReference type="eggNOG" id="COG0457">
    <property type="taxonomic scope" value="Bacteria"/>
</dbReference>
<dbReference type="Gene3D" id="1.10.10.10">
    <property type="entry name" value="Winged helix-like DNA-binding domain superfamily/Winged helix DNA-binding domain"/>
    <property type="match status" value="1"/>
</dbReference>
<dbReference type="SUPFAM" id="SSF48452">
    <property type="entry name" value="TPR-like"/>
    <property type="match status" value="1"/>
</dbReference>
<proteinExistence type="predicted"/>
<feature type="DNA-binding region" description="OmpR/PhoB-type" evidence="2">
    <location>
        <begin position="20"/>
        <end position="118"/>
    </location>
</feature>
<keyword evidence="1 2" id="KW-0238">DNA-binding</keyword>
<evidence type="ECO:0000313" key="5">
    <source>
        <dbReference type="EMBL" id="EPE98954.1"/>
    </source>
</evidence>
<evidence type="ECO:0000256" key="2">
    <source>
        <dbReference type="PROSITE-ProRule" id="PRU01091"/>
    </source>
</evidence>